<keyword evidence="3" id="KW-1185">Reference proteome</keyword>
<evidence type="ECO:0000313" key="3">
    <source>
        <dbReference type="Proteomes" id="UP001148018"/>
    </source>
</evidence>
<sequence length="156" mass="17230">MQNLRVNRRDHGLPTLTRLSVLLKPPLIGLLNQTFLEPVVSQTEADLTDDRQVWSKVSWFLSEARMFFCGSLAPPNYTTLAERQASQRAEVGKPKEGERRENGGAEPRFSGSGGPALCLAARGGEPPRIPAVSRPPREETQRITQGGREGEDVRDP</sequence>
<feature type="region of interest" description="Disordered" evidence="1">
    <location>
        <begin position="82"/>
        <end position="156"/>
    </location>
</feature>
<evidence type="ECO:0000256" key="1">
    <source>
        <dbReference type="SAM" id="MobiDB-lite"/>
    </source>
</evidence>
<evidence type="ECO:0000313" key="2">
    <source>
        <dbReference type="EMBL" id="KAJ3600894.1"/>
    </source>
</evidence>
<gene>
    <name evidence="2" type="ORF">NHX12_031868</name>
</gene>
<proteinExistence type="predicted"/>
<protein>
    <submittedName>
        <fullName evidence="2">Uncharacterized protein</fullName>
    </submittedName>
</protein>
<comment type="caution">
    <text evidence="2">The sequence shown here is derived from an EMBL/GenBank/DDBJ whole genome shotgun (WGS) entry which is preliminary data.</text>
</comment>
<accession>A0A9Q0IJC7</accession>
<reference evidence="2" key="1">
    <citation type="submission" date="2022-07" db="EMBL/GenBank/DDBJ databases">
        <title>Chromosome-level genome of Muraenolepis orangiensis.</title>
        <authorList>
            <person name="Kim J."/>
        </authorList>
    </citation>
    <scope>NUCLEOTIDE SEQUENCE</scope>
    <source>
        <strain evidence="2">KU_S4_2022</strain>
        <tissue evidence="2">Muscle</tissue>
    </source>
</reference>
<dbReference type="AlphaFoldDB" id="A0A9Q0IJC7"/>
<dbReference type="Proteomes" id="UP001148018">
    <property type="component" value="Unassembled WGS sequence"/>
</dbReference>
<dbReference type="EMBL" id="JANIIK010000047">
    <property type="protein sequence ID" value="KAJ3600894.1"/>
    <property type="molecule type" value="Genomic_DNA"/>
</dbReference>
<feature type="compositionally biased region" description="Basic and acidic residues" evidence="1">
    <location>
        <begin position="90"/>
        <end position="103"/>
    </location>
</feature>
<name>A0A9Q0IJC7_9TELE</name>
<organism evidence="2 3">
    <name type="scientific">Muraenolepis orangiensis</name>
    <name type="common">Patagonian moray cod</name>
    <dbReference type="NCBI Taxonomy" id="630683"/>
    <lineage>
        <taxon>Eukaryota</taxon>
        <taxon>Metazoa</taxon>
        <taxon>Chordata</taxon>
        <taxon>Craniata</taxon>
        <taxon>Vertebrata</taxon>
        <taxon>Euteleostomi</taxon>
        <taxon>Actinopterygii</taxon>
        <taxon>Neopterygii</taxon>
        <taxon>Teleostei</taxon>
        <taxon>Neoteleostei</taxon>
        <taxon>Acanthomorphata</taxon>
        <taxon>Zeiogadaria</taxon>
        <taxon>Gadariae</taxon>
        <taxon>Gadiformes</taxon>
        <taxon>Muraenolepidoidei</taxon>
        <taxon>Muraenolepididae</taxon>
        <taxon>Muraenolepis</taxon>
    </lineage>
</organism>